<dbReference type="Proteomes" id="UP000320948">
    <property type="component" value="Unassembled WGS sequence"/>
</dbReference>
<gene>
    <name evidence="1" type="ORF">DI628_04455</name>
</gene>
<dbReference type="AlphaFoldDB" id="A0A6N4RDQ1"/>
<accession>A0A6N4RDQ1</accession>
<proteinExistence type="predicted"/>
<dbReference type="EMBL" id="VAFM01000001">
    <property type="protein sequence ID" value="TKW61877.1"/>
    <property type="molecule type" value="Genomic_DNA"/>
</dbReference>
<comment type="caution">
    <text evidence="1">The sequence shown here is derived from an EMBL/GenBank/DDBJ whole genome shotgun (WGS) entry which is preliminary data.</text>
</comment>
<reference evidence="1 2" key="1">
    <citation type="journal article" date="2017" name="Nat. Commun.">
        <title>In situ click chemistry generation of cyclooxygenase-2 inhibitors.</title>
        <authorList>
            <person name="Bhardwaj A."/>
            <person name="Kaur J."/>
            <person name="Wuest M."/>
            <person name="Wuest F."/>
        </authorList>
    </citation>
    <scope>NUCLEOTIDE SEQUENCE [LARGE SCALE GENOMIC DNA]</scope>
    <source>
        <strain evidence="1">S2_018_000_R2_106</strain>
    </source>
</reference>
<protein>
    <submittedName>
        <fullName evidence="1">Uncharacterized protein</fullName>
    </submittedName>
</protein>
<sequence length="167" mass="19533">MDIFPSSVFHHETGFDLPLNETVGIVVWYSPDRSILRQRALQAAYCAQTVCLVGPTTDDHVEDHDYSHWNDWNLLIQELEAQWPPLPVHTMPLDYQLRASVAAFYTPRPRSRYEYDDYNYNVYYNEPILRKDLLDDRPAWQKANDPALYPQRKTGAHRHKAYGVANP</sequence>
<organism evidence="1 2">
    <name type="scientific">Blastochloris viridis</name>
    <name type="common">Rhodopseudomonas viridis</name>
    <dbReference type="NCBI Taxonomy" id="1079"/>
    <lineage>
        <taxon>Bacteria</taxon>
        <taxon>Pseudomonadati</taxon>
        <taxon>Pseudomonadota</taxon>
        <taxon>Alphaproteobacteria</taxon>
        <taxon>Hyphomicrobiales</taxon>
        <taxon>Blastochloridaceae</taxon>
        <taxon>Blastochloris</taxon>
    </lineage>
</organism>
<evidence type="ECO:0000313" key="1">
    <source>
        <dbReference type="EMBL" id="TKW61877.1"/>
    </source>
</evidence>
<evidence type="ECO:0000313" key="2">
    <source>
        <dbReference type="Proteomes" id="UP000320948"/>
    </source>
</evidence>
<name>A0A6N4RDQ1_BLAVI</name>